<name>L1IUN2_GUITC</name>
<dbReference type="AlphaFoldDB" id="L1IUN2"/>
<dbReference type="KEGG" id="gtt:GUITHDRAFT_114338"/>
<keyword evidence="9" id="KW-1185">Reference proteome</keyword>
<dbReference type="CDD" id="cd11042">
    <property type="entry name" value="CYP51-like"/>
    <property type="match status" value="1"/>
</dbReference>
<dbReference type="GO" id="GO:0020037">
    <property type="term" value="F:heme binding"/>
    <property type="evidence" value="ECO:0007669"/>
    <property type="project" value="InterPro"/>
</dbReference>
<feature type="binding site" description="axial binding residue" evidence="5">
    <location>
        <position position="412"/>
    </location>
    <ligand>
        <name>heme</name>
        <dbReference type="ChEBI" id="CHEBI:30413"/>
    </ligand>
    <ligandPart>
        <name>Fe</name>
        <dbReference type="ChEBI" id="CHEBI:18248"/>
    </ligandPart>
</feature>
<reference evidence="9" key="2">
    <citation type="submission" date="2012-11" db="EMBL/GenBank/DDBJ databases">
        <authorList>
            <person name="Kuo A."/>
            <person name="Curtis B.A."/>
            <person name="Tanifuji G."/>
            <person name="Burki F."/>
            <person name="Gruber A."/>
            <person name="Irimia M."/>
            <person name="Maruyama S."/>
            <person name="Arias M.C."/>
            <person name="Ball S.G."/>
            <person name="Gile G.H."/>
            <person name="Hirakawa Y."/>
            <person name="Hopkins J.F."/>
            <person name="Rensing S.A."/>
            <person name="Schmutz J."/>
            <person name="Symeonidi A."/>
            <person name="Elias M."/>
            <person name="Eveleigh R.J."/>
            <person name="Herman E.K."/>
            <person name="Klute M.J."/>
            <person name="Nakayama T."/>
            <person name="Obornik M."/>
            <person name="Reyes-Prieto A."/>
            <person name="Armbrust E.V."/>
            <person name="Aves S.J."/>
            <person name="Beiko R.G."/>
            <person name="Coutinho P."/>
            <person name="Dacks J.B."/>
            <person name="Durnford D.G."/>
            <person name="Fast N.M."/>
            <person name="Green B.R."/>
            <person name="Grisdale C."/>
            <person name="Hempe F."/>
            <person name="Henrissat B."/>
            <person name="Hoppner M.P."/>
            <person name="Ishida K.-I."/>
            <person name="Kim E."/>
            <person name="Koreny L."/>
            <person name="Kroth P.G."/>
            <person name="Liu Y."/>
            <person name="Malik S.-B."/>
            <person name="Maier U.G."/>
            <person name="McRose D."/>
            <person name="Mock T."/>
            <person name="Neilson J.A."/>
            <person name="Onodera N.T."/>
            <person name="Poole A.M."/>
            <person name="Pritham E.J."/>
            <person name="Richards T.A."/>
            <person name="Rocap G."/>
            <person name="Roy S.W."/>
            <person name="Sarai C."/>
            <person name="Schaack S."/>
            <person name="Shirato S."/>
            <person name="Slamovits C.H."/>
            <person name="Spencer D.F."/>
            <person name="Suzuki S."/>
            <person name="Worden A.Z."/>
            <person name="Zauner S."/>
            <person name="Barry K."/>
            <person name="Bell C."/>
            <person name="Bharti A.K."/>
            <person name="Crow J.A."/>
            <person name="Grimwood J."/>
            <person name="Kramer R."/>
            <person name="Lindquist E."/>
            <person name="Lucas S."/>
            <person name="Salamov A."/>
            <person name="McFadden G.I."/>
            <person name="Lane C.E."/>
            <person name="Keeling P.J."/>
            <person name="Gray M.W."/>
            <person name="Grigoriev I.V."/>
            <person name="Archibald J.M."/>
        </authorList>
    </citation>
    <scope>NUCLEOTIDE SEQUENCE</scope>
    <source>
        <strain evidence="9">CCMP2712</strain>
    </source>
</reference>
<dbReference type="Pfam" id="PF00067">
    <property type="entry name" value="p450"/>
    <property type="match status" value="1"/>
</dbReference>
<keyword evidence="2 5" id="KW-0349">Heme</keyword>
<dbReference type="InterPro" id="IPR002403">
    <property type="entry name" value="Cyt_P450_E_grp-IV"/>
</dbReference>
<dbReference type="Proteomes" id="UP000011087">
    <property type="component" value="Unassembled WGS sequence"/>
</dbReference>
<dbReference type="eggNOG" id="KOG0684">
    <property type="taxonomic scope" value="Eukaryota"/>
</dbReference>
<keyword evidence="6" id="KW-0560">Oxidoreductase</keyword>
<dbReference type="EMBL" id="JH993038">
    <property type="protein sequence ID" value="EKX39609.1"/>
    <property type="molecule type" value="Genomic_DNA"/>
</dbReference>
<dbReference type="PRINTS" id="PR00465">
    <property type="entry name" value="EP450IV"/>
</dbReference>
<dbReference type="HOGENOM" id="CLU_001570_15_0_1"/>
<dbReference type="Gene3D" id="1.10.630.10">
    <property type="entry name" value="Cytochrome P450"/>
    <property type="match status" value="1"/>
</dbReference>
<reference evidence="7 9" key="1">
    <citation type="journal article" date="2012" name="Nature">
        <title>Algal genomes reveal evolutionary mosaicism and the fate of nucleomorphs.</title>
        <authorList>
            <consortium name="DOE Joint Genome Institute"/>
            <person name="Curtis B.A."/>
            <person name="Tanifuji G."/>
            <person name="Burki F."/>
            <person name="Gruber A."/>
            <person name="Irimia M."/>
            <person name="Maruyama S."/>
            <person name="Arias M.C."/>
            <person name="Ball S.G."/>
            <person name="Gile G.H."/>
            <person name="Hirakawa Y."/>
            <person name="Hopkins J.F."/>
            <person name="Kuo A."/>
            <person name="Rensing S.A."/>
            <person name="Schmutz J."/>
            <person name="Symeonidi A."/>
            <person name="Elias M."/>
            <person name="Eveleigh R.J."/>
            <person name="Herman E.K."/>
            <person name="Klute M.J."/>
            <person name="Nakayama T."/>
            <person name="Obornik M."/>
            <person name="Reyes-Prieto A."/>
            <person name="Armbrust E.V."/>
            <person name="Aves S.J."/>
            <person name="Beiko R.G."/>
            <person name="Coutinho P."/>
            <person name="Dacks J.B."/>
            <person name="Durnford D.G."/>
            <person name="Fast N.M."/>
            <person name="Green B.R."/>
            <person name="Grisdale C.J."/>
            <person name="Hempel F."/>
            <person name="Henrissat B."/>
            <person name="Hoppner M.P."/>
            <person name="Ishida K."/>
            <person name="Kim E."/>
            <person name="Koreny L."/>
            <person name="Kroth P.G."/>
            <person name="Liu Y."/>
            <person name="Malik S.B."/>
            <person name="Maier U.G."/>
            <person name="McRose D."/>
            <person name="Mock T."/>
            <person name="Neilson J.A."/>
            <person name="Onodera N.T."/>
            <person name="Poole A.M."/>
            <person name="Pritham E.J."/>
            <person name="Richards T.A."/>
            <person name="Rocap G."/>
            <person name="Roy S.W."/>
            <person name="Sarai C."/>
            <person name="Schaack S."/>
            <person name="Shirato S."/>
            <person name="Slamovits C.H."/>
            <person name="Spencer D.F."/>
            <person name="Suzuki S."/>
            <person name="Worden A.Z."/>
            <person name="Zauner S."/>
            <person name="Barry K."/>
            <person name="Bell C."/>
            <person name="Bharti A.K."/>
            <person name="Crow J.A."/>
            <person name="Grimwood J."/>
            <person name="Kramer R."/>
            <person name="Lindquist E."/>
            <person name="Lucas S."/>
            <person name="Salamov A."/>
            <person name="McFadden G.I."/>
            <person name="Lane C.E."/>
            <person name="Keeling P.J."/>
            <person name="Gray M.W."/>
            <person name="Grigoriev I.V."/>
            <person name="Archibald J.M."/>
        </authorList>
    </citation>
    <scope>NUCLEOTIDE SEQUENCE</scope>
    <source>
        <strain evidence="7 9">CCMP2712</strain>
    </source>
</reference>
<dbReference type="InterPro" id="IPR050529">
    <property type="entry name" value="CYP450_sterol_14alpha_dmase"/>
</dbReference>
<keyword evidence="6" id="KW-0503">Monooxygenase</keyword>
<dbReference type="GO" id="GO:0004497">
    <property type="term" value="F:monooxygenase activity"/>
    <property type="evidence" value="ECO:0007669"/>
    <property type="project" value="UniProtKB-KW"/>
</dbReference>
<keyword evidence="3 5" id="KW-0479">Metal-binding</keyword>
<evidence type="ECO:0000256" key="6">
    <source>
        <dbReference type="RuleBase" id="RU000461"/>
    </source>
</evidence>
<gene>
    <name evidence="7" type="ORF">GUITHDRAFT_114338</name>
</gene>
<dbReference type="PRINTS" id="PR00385">
    <property type="entry name" value="P450"/>
</dbReference>
<dbReference type="OMA" id="HWFPFVG"/>
<dbReference type="STRING" id="905079.L1IUN2"/>
<dbReference type="PaxDb" id="55529-EKX39609"/>
<dbReference type="OrthoDB" id="1055148at2759"/>
<comment type="similarity">
    <text evidence="1 6">Belongs to the cytochrome P450 family.</text>
</comment>
<evidence type="ECO:0000313" key="7">
    <source>
        <dbReference type="EMBL" id="EKX39609.1"/>
    </source>
</evidence>
<dbReference type="PANTHER" id="PTHR24304">
    <property type="entry name" value="CYTOCHROME P450 FAMILY 7"/>
    <property type="match status" value="1"/>
</dbReference>
<dbReference type="InterPro" id="IPR017972">
    <property type="entry name" value="Cyt_P450_CS"/>
</dbReference>
<dbReference type="EnsemblProtists" id="EKX39609">
    <property type="protein sequence ID" value="EKX39609"/>
    <property type="gene ID" value="GUITHDRAFT_114338"/>
</dbReference>
<evidence type="ECO:0000313" key="8">
    <source>
        <dbReference type="EnsemblProtists" id="EKX39609"/>
    </source>
</evidence>
<dbReference type="PANTHER" id="PTHR24304:SF2">
    <property type="entry name" value="24-HYDROXYCHOLESTEROL 7-ALPHA-HYDROXYLASE"/>
    <property type="match status" value="1"/>
</dbReference>
<organism evidence="7">
    <name type="scientific">Guillardia theta (strain CCMP2712)</name>
    <name type="common">Cryptophyte</name>
    <dbReference type="NCBI Taxonomy" id="905079"/>
    <lineage>
        <taxon>Eukaryota</taxon>
        <taxon>Cryptophyceae</taxon>
        <taxon>Pyrenomonadales</taxon>
        <taxon>Geminigeraceae</taxon>
        <taxon>Guillardia</taxon>
    </lineage>
</organism>
<evidence type="ECO:0000256" key="3">
    <source>
        <dbReference type="ARBA" id="ARBA00022723"/>
    </source>
</evidence>
<reference evidence="8" key="3">
    <citation type="submission" date="2016-03" db="UniProtKB">
        <authorList>
            <consortium name="EnsemblProtists"/>
        </authorList>
    </citation>
    <scope>IDENTIFICATION</scope>
</reference>
<evidence type="ECO:0000256" key="4">
    <source>
        <dbReference type="ARBA" id="ARBA00023004"/>
    </source>
</evidence>
<proteinExistence type="inferred from homology"/>
<evidence type="ECO:0000256" key="1">
    <source>
        <dbReference type="ARBA" id="ARBA00010617"/>
    </source>
</evidence>
<evidence type="ECO:0000256" key="5">
    <source>
        <dbReference type="PIRSR" id="PIRSR602403-1"/>
    </source>
</evidence>
<dbReference type="InterPro" id="IPR036396">
    <property type="entry name" value="Cyt_P450_sf"/>
</dbReference>
<dbReference type="PROSITE" id="PS00086">
    <property type="entry name" value="CYTOCHROME_P450"/>
    <property type="match status" value="1"/>
</dbReference>
<dbReference type="GeneID" id="17296387"/>
<keyword evidence="4 5" id="KW-0408">Iron</keyword>
<dbReference type="GO" id="GO:0016705">
    <property type="term" value="F:oxidoreductase activity, acting on paired donors, with incorporation or reduction of molecular oxygen"/>
    <property type="evidence" value="ECO:0007669"/>
    <property type="project" value="InterPro"/>
</dbReference>
<evidence type="ECO:0000313" key="9">
    <source>
        <dbReference type="Proteomes" id="UP000011087"/>
    </source>
</evidence>
<evidence type="ECO:0000256" key="2">
    <source>
        <dbReference type="ARBA" id="ARBA00022617"/>
    </source>
</evidence>
<dbReference type="GO" id="GO:0005506">
    <property type="term" value="F:iron ion binding"/>
    <property type="evidence" value="ECO:0007669"/>
    <property type="project" value="InterPro"/>
</dbReference>
<sequence>MDRVGGVWLLWKRLKQYLEYRGRKLPPVYREGLHVPLLGAALQFLSDPLKMARRAQDVHGDIFTVYVLGKRLTFMCGPDAQENFCRARDDELSQQQAYKFSVPLFGPGVVYDADLEKRTEQIKFVTNSLHTTAIGQYVPMMVDEAEKYFASWGDEGVVDIYTALAELIILTASRCLMGPEIRSELHKEVSELYAILDKGCTPISFFAPYFPIPAHFRRDKARRQMVALFQKVIEKRRKENKRYNDVLQVYMDATYKNGDKLPAHEVTGLLIALLFAGQHTSSVTSSWTGLYMLDNKKDIIPKLVEEQKKVGKVIDHEAIKNMSLLHATVSEALRMQPPLIFVMREVLQDRQFKDYTIPKGDVIFLSPSLSGRRPDVWTNPDSFDPFRFLEPREEHRKFSHGWLGFGGGRHRCLGEHFAYVQIKTIWAYLLRNFEMEAVGPLPSPNYEALVVGPKHPCLIRYVRRKLPID</sequence>
<dbReference type="SUPFAM" id="SSF48264">
    <property type="entry name" value="Cytochrome P450"/>
    <property type="match status" value="1"/>
</dbReference>
<dbReference type="InterPro" id="IPR001128">
    <property type="entry name" value="Cyt_P450"/>
</dbReference>
<protein>
    <submittedName>
        <fullName evidence="7">p450 superfamily protein</fullName>
    </submittedName>
</protein>
<accession>L1IUN2</accession>
<dbReference type="RefSeq" id="XP_005826589.1">
    <property type="nucleotide sequence ID" value="XM_005826532.1"/>
</dbReference>
<comment type="cofactor">
    <cofactor evidence="5">
        <name>heme</name>
        <dbReference type="ChEBI" id="CHEBI:30413"/>
    </cofactor>
</comment>